<keyword evidence="17 22" id="KW-0508">mRNA splicing</keyword>
<dbReference type="Proteomes" id="UP001235939">
    <property type="component" value="Chromosome 09"/>
</dbReference>
<evidence type="ECO:0000256" key="9">
    <source>
        <dbReference type="ARBA" id="ARBA00022670"/>
    </source>
</evidence>
<dbReference type="SUPFAM" id="SSF53098">
    <property type="entry name" value="Ribonuclease H-like"/>
    <property type="match status" value="2"/>
</dbReference>
<evidence type="ECO:0000313" key="26">
    <source>
        <dbReference type="EMBL" id="UYV71707.1"/>
    </source>
</evidence>
<dbReference type="PROSITE" id="PS50158">
    <property type="entry name" value="ZF_CCHC"/>
    <property type="match status" value="1"/>
</dbReference>
<feature type="domain" description="Integrase catalytic" evidence="25">
    <location>
        <begin position="1695"/>
        <end position="1854"/>
    </location>
</feature>
<organism evidence="26 27">
    <name type="scientific">Cordylochernes scorpioides</name>
    <dbReference type="NCBI Taxonomy" id="51811"/>
    <lineage>
        <taxon>Eukaryota</taxon>
        <taxon>Metazoa</taxon>
        <taxon>Ecdysozoa</taxon>
        <taxon>Arthropoda</taxon>
        <taxon>Chelicerata</taxon>
        <taxon>Arachnida</taxon>
        <taxon>Pseudoscorpiones</taxon>
        <taxon>Cheliferoidea</taxon>
        <taxon>Chernetidae</taxon>
        <taxon>Cordylochernes</taxon>
    </lineage>
</organism>
<evidence type="ECO:0000256" key="18">
    <source>
        <dbReference type="ARBA" id="ARBA00023204"/>
    </source>
</evidence>
<evidence type="ECO:0000256" key="6">
    <source>
        <dbReference type="ARBA" id="ARBA00015618"/>
    </source>
</evidence>
<evidence type="ECO:0000256" key="10">
    <source>
        <dbReference type="ARBA" id="ARBA00022679"/>
    </source>
</evidence>
<evidence type="ECO:0000259" key="24">
    <source>
        <dbReference type="PROSITE" id="PS50158"/>
    </source>
</evidence>
<reference evidence="26 27" key="1">
    <citation type="submission" date="2022-01" db="EMBL/GenBank/DDBJ databases">
        <title>A chromosomal length assembly of Cordylochernes scorpioides.</title>
        <authorList>
            <person name="Zeh D."/>
            <person name="Zeh J."/>
        </authorList>
    </citation>
    <scope>NUCLEOTIDE SEQUENCE [LARGE SCALE GENOMIC DNA]</scope>
    <source>
        <strain evidence="26">IN4F17</strain>
        <tissue evidence="26">Whole Body</tissue>
    </source>
</reference>
<dbReference type="InterPro" id="IPR001584">
    <property type="entry name" value="Integrase_cat-core"/>
</dbReference>
<dbReference type="InterPro" id="IPR043128">
    <property type="entry name" value="Rev_trsase/Diguanyl_cyclase"/>
</dbReference>
<evidence type="ECO:0000256" key="12">
    <source>
        <dbReference type="ARBA" id="ARBA00022737"/>
    </source>
</evidence>
<dbReference type="Pfam" id="PF22936">
    <property type="entry name" value="Pol_BBD"/>
    <property type="match status" value="1"/>
</dbReference>
<dbReference type="SMART" id="SM00320">
    <property type="entry name" value="WD40"/>
    <property type="match status" value="7"/>
</dbReference>
<dbReference type="SMART" id="SM00504">
    <property type="entry name" value="Ubox"/>
    <property type="match status" value="1"/>
</dbReference>
<feature type="region of interest" description="Disordered" evidence="23">
    <location>
        <begin position="717"/>
        <end position="737"/>
    </location>
</feature>
<evidence type="ECO:0000256" key="17">
    <source>
        <dbReference type="ARBA" id="ARBA00023187"/>
    </source>
</evidence>
<dbReference type="Pfam" id="PF17921">
    <property type="entry name" value="Integrase_H2C2"/>
    <property type="match status" value="1"/>
</dbReference>
<evidence type="ECO:0000256" key="13">
    <source>
        <dbReference type="ARBA" id="ARBA00022750"/>
    </source>
</evidence>
<dbReference type="CDD" id="cd00200">
    <property type="entry name" value="WD40"/>
    <property type="match status" value="1"/>
</dbReference>
<protein>
    <recommendedName>
        <fullName evidence="6 22">Pre-mRNA-processing factor 19</fullName>
        <ecNumber evidence="5 22">2.3.2.27</ecNumber>
    </recommendedName>
</protein>
<dbReference type="Gene3D" id="3.10.20.370">
    <property type="match status" value="1"/>
</dbReference>
<keyword evidence="12" id="KW-0677">Repeat</keyword>
<accession>A0ABY6KTU9</accession>
<comment type="subunit">
    <text evidence="22">Homotetramer.</text>
</comment>
<comment type="pathway">
    <text evidence="3 22">Protein modification; protein ubiquitination.</text>
</comment>
<keyword evidence="20" id="KW-0863">Zinc-finger</keyword>
<dbReference type="Gene3D" id="3.30.70.270">
    <property type="match status" value="1"/>
</dbReference>
<dbReference type="InterPro" id="IPR001878">
    <property type="entry name" value="Znf_CCHC"/>
</dbReference>
<dbReference type="Gene3D" id="3.30.420.10">
    <property type="entry name" value="Ribonuclease H-like superfamily/Ribonuclease H"/>
    <property type="match status" value="2"/>
</dbReference>
<keyword evidence="10 22" id="KW-0808">Transferase</keyword>
<dbReference type="InterPro" id="IPR036875">
    <property type="entry name" value="Znf_CCHC_sf"/>
</dbReference>
<dbReference type="InterPro" id="IPR013915">
    <property type="entry name" value="Prp19_cc"/>
</dbReference>
<dbReference type="InterPro" id="IPR054722">
    <property type="entry name" value="PolX-like_BBD"/>
</dbReference>
<dbReference type="InterPro" id="IPR041577">
    <property type="entry name" value="RT_RNaseH_2"/>
</dbReference>
<feature type="repeat" description="WD" evidence="21">
    <location>
        <begin position="2636"/>
        <end position="2677"/>
    </location>
</feature>
<evidence type="ECO:0000256" key="2">
    <source>
        <dbReference type="ARBA" id="ARBA00004123"/>
    </source>
</evidence>
<dbReference type="Gene3D" id="1.10.340.70">
    <property type="match status" value="1"/>
</dbReference>
<dbReference type="SUPFAM" id="SSF57756">
    <property type="entry name" value="Retrovirus zinc finger-like domains"/>
    <property type="match status" value="1"/>
</dbReference>
<comment type="similarity">
    <text evidence="4 22">Belongs to the WD repeat PRP19 family.</text>
</comment>
<evidence type="ECO:0000256" key="21">
    <source>
        <dbReference type="PROSITE-ProRule" id="PRU00221"/>
    </source>
</evidence>
<dbReference type="InterPro" id="IPR019775">
    <property type="entry name" value="WD40_repeat_CS"/>
</dbReference>
<dbReference type="Pfam" id="PF17919">
    <property type="entry name" value="RT_RNaseH_2"/>
    <property type="match status" value="1"/>
</dbReference>
<evidence type="ECO:0000313" key="27">
    <source>
        <dbReference type="Proteomes" id="UP001235939"/>
    </source>
</evidence>
<dbReference type="Pfam" id="PF07727">
    <property type="entry name" value="RVT_2"/>
    <property type="match status" value="1"/>
</dbReference>
<dbReference type="InterPro" id="IPR038959">
    <property type="entry name" value="Prp19"/>
</dbReference>
<name>A0ABY6KTU9_9ARAC</name>
<feature type="compositionally biased region" description="Acidic residues" evidence="23">
    <location>
        <begin position="726"/>
        <end position="737"/>
    </location>
</feature>
<dbReference type="Pfam" id="PF14223">
    <property type="entry name" value="Retrotran_gag_2"/>
    <property type="match status" value="1"/>
</dbReference>
<dbReference type="EMBL" id="CP092871">
    <property type="protein sequence ID" value="UYV71707.1"/>
    <property type="molecule type" value="Genomic_DNA"/>
</dbReference>
<sequence>MSSLYQIEKLNSENFETWKMQMKMILIHSELWDYANSIRIKPETEVESAAWEKNDQKALATIVLSLNPPEIIHVKRCKTSAEAWKLLNYVHQPKGPATKVFLTKQLILLKMNPNERMQDYLNKFSSLADKLSEMDAQVPEDFLSILLLCSLPESYEGFRTAIETRDKLPNFETLKVKMLEEEIRQTQLNGTTNTEQAFLGNPERKNFPSTSKPKPKGFPFSCHFCGKKGHKAADCKKKRKSRNPKNEMVASFGTKYLSKLGANEWCLDSGATAHMCSSRDSFDHFEETAPVKITLANGGFIEALGKGKVKLECSGKNGPVTLSLEDVLFVPELNGNLFSISRCTGKFNIVNFKYRKAEIVNLHTKICIQAYERNGLYILSQINCPKALATREICIAGEKNYEKWHSRFGHLNLQDLKKLKMQNIVYGLPIFDVKNFTCEVCLKGKQTRLPFQKESFTRAREPLELIHTDICGPMRTKSLGGALYFSTFIDDFSGFIFTFIMKSRSEVFKGFRIFKNYAEKQTGKRLKCIRSDNAPEYLSKEFKDYLEGEGIGRQLSVEYTPQQNGVAERANRTLLDMTRCFMIEGDLPETLWAELIHTSTFIRNRCPRNNDCKTPHELFTKRKPVVSHLKIIGSKSFAVNNRPNRSKFAPRSEEYKLIGYFTESKAYRLWKPATRTIIKSRDVRFIEPELSKIRNEVVEIDVGSERASFNEIPLVEEKGSTSEADSQTEIESESDLEMSDLVDEPSESEVVISRRGRGRPRYIRTGKPGRPRKEYPTANLSTQELLAAKYFPDPKDAEEALSGRDSYFWKKAMEEEFDSLIENKTWELVEPPKNRNIIGTKWVFKTKCNSDGSVERHKARLVAKGYSQQYGIDYEETFAPVVRQSTIRMFLALAVEYNLIIHQMDVQSAYLNGEIKEEIYMTQPENFVSRKYPEKVCRLKKAIYGLKQAGIVWHEKLDNELKNLGLKQLQSDNCVYIKHDEGILLVAIYVDDLIIAAEREDTLKSFKESMKRIFKIKDLGGINCCLGIRIQMKEDGSISIDQERYIEELLAKYRMKEAKPISTPMDSNSKLTKISSIEGENEPVKKVEYQSLIGSLIYLSVSTRPDIAYAVSALGQFSNDPRRQHWNAAKRVLRYLKGTSCLRITYRKSNEALHGYVDADWGGNLVDRKSHTGIVYFLARGPIAWESKKQQTVTLSSTESEYIALCEAGKEAVYLRALLDEMGFGELLNGPTVLKTDNQGAQQLARNPVYHARTKHIDIKWHYIRSICSDGLVEVVHTPTQENVADILTKGLPRRRGQEDDEAGNEYFADALTNMQHHCEDRVSRLKDAMRGLAAPRTEEVIIAPIHISCAASIFLHQLEQADKTHREILALPRQPTSTMSHGNHRKKEIEYLGHLIKEDGIRPLDHKVQALQKAKSPTNISELRSFLGLVNYYGKFIPNLPDLLRPLHELLHKKNCWSWTKECEEAIEKCKSSITSERVLVPYDTTLPLFLATDASQIGIGAVLSHVIRGQERPIMFASRTLSGAERNYSQIEREALAIIYGVTKFHQFIYGRRFTLITDHKPLVSILGPKSDLPITAEEIRIETQKDEVLSIVKCYTQHGWPERVPDHLRPYFQRKLELTVDGECLLWGMRVIIPSSLRPNLLSCLHETHSGMSKMKSVARSHFWWPNLDNEIEFLVNRCRNCQQVQDGPYRVKWQPWIWAVRPWQRIHIEYANKDNINLLIVVDSHSKWIEAFPMKEITSAKTIEQLRRLFSSYGLPEEIVSDNGPQFTGSDMKTFFKNNGIKQTLIPACHPQSNGLAERAVKMIKMALDKNKRKPGDTIQDTLSKILLAYRSTPHETTKKAPSELFIGRSLRARLSIIHPNLESRVKEQQARQMKYYHGFQQDEFGIDDMNGGDEDRQYGRQREETDIIVPEADMPNRGRSESPPIETARQQWDSGLVDQNDGGISGIPKPKDKRSPATLCYPSGYTEQPDEIPLANFQEFDQGLVLAFFFLISTQSYQGIKLVELVDGVCWGCGIKLVELVDGVCRGCVFFLISTQSYQGIKLVELVDGVCRGCVFSLISTQSYQGIKLVELVDGVCWGCVFFLISTQSYQGIKLVELVDGVCRGCVFFFLISTQSYQGIKLVELVDGVCRGCVFFFLISTQSYQGIKLVELVDGVCRGCVFFLISIQSYQGIKLVELVDELVDDVCWGCVFFLISTQSYQGIKLVELVDDVCWGCVFFLISTQSYQGIKLVELVDVSNEVPEQPVLSPVSGAIFEKRLIVKYLQEYGVDPISKKDLAEDQLIDIKTPPIVKPRPPSATSIPAILKCLQDEWDAVMLHSFTQRQQLQTLRQELSHALYQHDAACRVIARLTKEVTAAREGETPCDLKHLNAFVIKTGSTTQWQADLALKEMAASDMRNRRHVQLLLTWSTDSSSLATLKPQAGIAAVPPGVQHPHYAAEAGGVAEHPIEEAGMTPEVIQKLQDKATLLTSERKKKGKSVPDELVKPDAVRSYKTLASHPGLHSASVPGILAMDICPSDTSRILTGGNDRNATIFNKDTEQVITILKGHTKKVTSVIFHPEEETVVTASPDTTIRVWHVGTSQTVQAIRAHEGAVTGLSLHATGDYLLSTSTDDHWAFSDLRTGTVLTKAGDTSTSHSLTTAQFHPDGLIFGTGTTDAMIKIWDLKERANVANFPGHSGPISAIAFSENGYYLATSADDSVIKLWDLRKLKNFKTINLDEGYEVKDLCFDQSGTYLAVAGTDIRVYLCKQWDNLKVFSDHTALATGVRFGQHARFLASVSMDRTLKIYGA</sequence>
<feature type="domain" description="Integrase catalytic" evidence="25">
    <location>
        <begin position="458"/>
        <end position="623"/>
    </location>
</feature>
<evidence type="ECO:0000256" key="14">
    <source>
        <dbReference type="ARBA" id="ARBA00022763"/>
    </source>
</evidence>
<dbReference type="SUPFAM" id="SSF50978">
    <property type="entry name" value="WD40 repeat-like"/>
    <property type="match status" value="1"/>
</dbReference>
<dbReference type="CDD" id="cd09272">
    <property type="entry name" value="RNase_HI_RT_Ty1"/>
    <property type="match status" value="1"/>
</dbReference>
<dbReference type="SUPFAM" id="SSF56672">
    <property type="entry name" value="DNA/RNA polymerases"/>
    <property type="match status" value="2"/>
</dbReference>
<keyword evidence="19 22" id="KW-0539">Nucleus</keyword>
<comment type="function">
    <text evidence="22">Ubiquitin-protein ligase which is mainly involved pre-mRNA splicing and DNA repair. Required for pre-mRNA splicing as component of the spliceosome.</text>
</comment>
<keyword evidence="11 22" id="KW-0747">Spliceosome</keyword>
<evidence type="ECO:0000256" key="15">
    <source>
        <dbReference type="ARBA" id="ARBA00022786"/>
    </source>
</evidence>
<keyword evidence="13" id="KW-0378">Hydrolase</keyword>
<dbReference type="InterPro" id="IPR041588">
    <property type="entry name" value="Integrase_H2C2"/>
</dbReference>
<feature type="repeat" description="WD" evidence="21">
    <location>
        <begin position="2678"/>
        <end position="2719"/>
    </location>
</feature>
<dbReference type="InterPro" id="IPR057670">
    <property type="entry name" value="SH3_retrovirus"/>
</dbReference>
<dbReference type="InterPro" id="IPR055340">
    <property type="entry name" value="RING-Ubox_PRP19"/>
</dbReference>
<feature type="domain" description="CCHC-type" evidence="24">
    <location>
        <begin position="222"/>
        <end position="237"/>
    </location>
</feature>
<dbReference type="Pfam" id="PF24814">
    <property type="entry name" value="WD40_Prp19"/>
    <property type="match status" value="1"/>
</dbReference>
<dbReference type="PANTHER" id="PTHR43995:SF1">
    <property type="entry name" value="PRE-MRNA-PROCESSING FACTOR 19"/>
    <property type="match status" value="1"/>
</dbReference>
<keyword evidence="18 22" id="KW-0234">DNA repair</keyword>
<evidence type="ECO:0000256" key="1">
    <source>
        <dbReference type="ARBA" id="ARBA00000900"/>
    </source>
</evidence>
<dbReference type="PANTHER" id="PTHR43995">
    <property type="entry name" value="PRE-MRNA-PROCESSING FACTOR 19"/>
    <property type="match status" value="1"/>
</dbReference>
<dbReference type="Pfam" id="PF13976">
    <property type="entry name" value="gag_pre-integrs"/>
    <property type="match status" value="1"/>
</dbReference>
<dbReference type="CDD" id="cd09274">
    <property type="entry name" value="RNase_HI_RT_Ty3"/>
    <property type="match status" value="1"/>
</dbReference>
<dbReference type="PROSITE" id="PS00678">
    <property type="entry name" value="WD_REPEATS_1"/>
    <property type="match status" value="1"/>
</dbReference>
<comment type="subcellular location">
    <subcellularLocation>
        <location evidence="2 22">Nucleus</location>
    </subcellularLocation>
</comment>
<evidence type="ECO:0000256" key="3">
    <source>
        <dbReference type="ARBA" id="ARBA00004906"/>
    </source>
</evidence>
<evidence type="ECO:0000256" key="7">
    <source>
        <dbReference type="ARBA" id="ARBA00022574"/>
    </source>
</evidence>
<evidence type="ECO:0000256" key="4">
    <source>
        <dbReference type="ARBA" id="ARBA00006388"/>
    </source>
</evidence>
<evidence type="ECO:0000256" key="22">
    <source>
        <dbReference type="RuleBase" id="RU367101"/>
    </source>
</evidence>
<evidence type="ECO:0000256" key="23">
    <source>
        <dbReference type="SAM" id="MobiDB-lite"/>
    </source>
</evidence>
<evidence type="ECO:0000256" key="20">
    <source>
        <dbReference type="PROSITE-ProRule" id="PRU00047"/>
    </source>
</evidence>
<dbReference type="InterPro" id="IPR015943">
    <property type="entry name" value="WD40/YVTN_repeat-like_dom_sf"/>
</dbReference>
<keyword evidence="15 22" id="KW-0833">Ubl conjugation pathway</keyword>
<dbReference type="InterPro" id="IPR025724">
    <property type="entry name" value="GAG-pre-integrase_dom"/>
</dbReference>
<keyword evidence="20" id="KW-0862">Zinc</keyword>
<feature type="region of interest" description="Disordered" evidence="23">
    <location>
        <begin position="753"/>
        <end position="775"/>
    </location>
</feature>
<keyword evidence="14 22" id="KW-0227">DNA damage</keyword>
<dbReference type="Pfam" id="PF08606">
    <property type="entry name" value="Prp19"/>
    <property type="match status" value="1"/>
</dbReference>
<dbReference type="InterPro" id="IPR013083">
    <property type="entry name" value="Znf_RING/FYVE/PHD"/>
</dbReference>
<feature type="compositionally biased region" description="Basic residues" evidence="23">
    <location>
        <begin position="754"/>
        <end position="770"/>
    </location>
</feature>
<dbReference type="EC" id="2.3.2.27" evidence="5 22"/>
<dbReference type="Pfam" id="PF00665">
    <property type="entry name" value="rve"/>
    <property type="match status" value="2"/>
</dbReference>
<dbReference type="InterPro" id="IPR001680">
    <property type="entry name" value="WD40_rpt"/>
</dbReference>
<keyword evidence="13" id="KW-0064">Aspartyl protease</keyword>
<evidence type="ECO:0000256" key="19">
    <source>
        <dbReference type="ARBA" id="ARBA00023242"/>
    </source>
</evidence>
<proteinExistence type="inferred from homology"/>
<keyword evidence="7 21" id="KW-0853">WD repeat</keyword>
<dbReference type="PROSITE" id="PS50994">
    <property type="entry name" value="INTEGRASE"/>
    <property type="match status" value="2"/>
</dbReference>
<dbReference type="PROSITE" id="PS50294">
    <property type="entry name" value="WD_REPEATS_REGION"/>
    <property type="match status" value="4"/>
</dbReference>
<dbReference type="InterPro" id="IPR036322">
    <property type="entry name" value="WD40_repeat_dom_sf"/>
</dbReference>
<gene>
    <name evidence="26" type="ORF">LAZ67_9000091</name>
</gene>
<dbReference type="SUPFAM" id="SSF57850">
    <property type="entry name" value="RING/U-box"/>
    <property type="match status" value="1"/>
</dbReference>
<keyword evidence="16" id="KW-0238">DNA-binding</keyword>
<evidence type="ECO:0000256" key="11">
    <source>
        <dbReference type="ARBA" id="ARBA00022728"/>
    </source>
</evidence>
<feature type="repeat" description="WD" evidence="21">
    <location>
        <begin position="2761"/>
        <end position="2794"/>
    </location>
</feature>
<keyword evidence="9" id="KW-0645">Protease</keyword>
<evidence type="ECO:0000259" key="25">
    <source>
        <dbReference type="PROSITE" id="PS50994"/>
    </source>
</evidence>
<evidence type="ECO:0000256" key="5">
    <source>
        <dbReference type="ARBA" id="ARBA00012483"/>
    </source>
</evidence>
<comment type="catalytic activity">
    <reaction evidence="1 22">
        <text>S-ubiquitinyl-[E2 ubiquitin-conjugating enzyme]-L-cysteine + [acceptor protein]-L-lysine = [E2 ubiquitin-conjugating enzyme]-L-cysteine + N(6)-ubiquitinyl-[acceptor protein]-L-lysine.</text>
        <dbReference type="EC" id="2.3.2.27"/>
    </reaction>
</comment>
<dbReference type="CDD" id="cd16656">
    <property type="entry name" value="RING-Ubox_PRP19"/>
    <property type="match status" value="1"/>
</dbReference>
<dbReference type="InterPro" id="IPR043502">
    <property type="entry name" value="DNA/RNA_pol_sf"/>
</dbReference>
<dbReference type="InterPro" id="IPR013103">
    <property type="entry name" value="RVT_2"/>
</dbReference>
<dbReference type="InterPro" id="IPR003613">
    <property type="entry name" value="Ubox_domain"/>
</dbReference>
<dbReference type="Gene3D" id="2.130.10.10">
    <property type="entry name" value="YVTN repeat-like/Quinoprotein amine dehydrogenase"/>
    <property type="match status" value="1"/>
</dbReference>
<evidence type="ECO:0000256" key="16">
    <source>
        <dbReference type="ARBA" id="ARBA00023125"/>
    </source>
</evidence>
<keyword evidence="8 22" id="KW-0507">mRNA processing</keyword>
<dbReference type="InterPro" id="IPR036397">
    <property type="entry name" value="RNaseH_sf"/>
</dbReference>
<dbReference type="PROSITE" id="PS50082">
    <property type="entry name" value="WD_REPEATS_2"/>
    <property type="match status" value="4"/>
</dbReference>
<feature type="repeat" description="WD" evidence="21">
    <location>
        <begin position="2550"/>
        <end position="2591"/>
    </location>
</feature>
<dbReference type="Pfam" id="PF25597">
    <property type="entry name" value="SH3_retrovirus"/>
    <property type="match status" value="1"/>
</dbReference>
<evidence type="ECO:0000256" key="8">
    <source>
        <dbReference type="ARBA" id="ARBA00022664"/>
    </source>
</evidence>
<dbReference type="InterPro" id="IPR012337">
    <property type="entry name" value="RNaseH-like_sf"/>
</dbReference>
<keyword evidence="20" id="KW-0479">Metal-binding</keyword>
<keyword evidence="27" id="KW-1185">Reference proteome</keyword>
<dbReference type="Gene3D" id="3.30.40.10">
    <property type="entry name" value="Zinc/RING finger domain, C3HC4 (zinc finger)"/>
    <property type="match status" value="1"/>
</dbReference>